<sequence length="868" mass="99600">MEEAPRKTKPEEESSPPKDGSPLAPEPKRQRISGEEEDGGGAGGGGGRAEEEEDMRWEAAAANAAKYIAEFKAFEQTMKTNNENLALLEANFRPDKDYKKFISALKKCNQDVLNCFGQLIEKSEMMLHVLIDGGPVYSSLPDDAELSIAIQCIDHMESKSTDVDDAITIGSTSFMLDADNTDRDNNYSDAEKDNDVSDMDTIFEHDYEYHDHQSSRVESLDNEPHVGMEFDSFEEARDFYNIYAFKAGFSIRKTSHYKAKKHDNMVTAHQYCCSKQGHSTRPSHENEKTTGSDVQGTPQKDNPNRRTGCKARMRVRMVEPQKWIIVTFEKDHNHELITTPTKTFFRSHKTITTEQKQLIYMLNEQNISTSQIMSFLAAKEGGRNYVPFTHKDVSSEVALKNRSFNGIDVSSALNYFREIRLNDPSFFYAVNVDEEHMARNLFWVDGRSRMAYQHFSDVVTFDTTYMTNKYNMPFAPFIGVNHHKQSIFFGCALIRDETASTFVWLFRTWLQAMEGHHPKAIITDQDPAMKKAIEEVFPNTVHRCCLWHIMRKAREHLALLYSTKEGFEEELKSCINYSLTIKEFETEWVSLIERYNLHDNNHLSLLWRGRHQWAPVFFRDTFFAGMSMSQSSEGMNALSKILLDSCTSVYKFVQQFEKLVASRHEKEDEQDFKTASGEASLWSYDPIEKQARDVYTHTLFKEVKRQLKYATGYRLVELQKNVSYKISNFMNPDLRKQSLCSYIVSVDLSEKKINCNCKMFEFVGILCSHILKVMSYIGIDAIPPHYILKRWTKYAKKVALSGRLDLITNNGLATSNTQRFESLNLRAQKVIIEGSRSAQAYQVACQKIDLLANELAAMNLTPLHVGRG</sequence>
<keyword evidence="4 6" id="KW-0862">Zinc</keyword>
<keyword evidence="3 5" id="KW-0863">Zinc-finger</keyword>
<feature type="compositionally biased region" description="Polar residues" evidence="7">
    <location>
        <begin position="291"/>
        <end position="301"/>
    </location>
</feature>
<comment type="function">
    <text evidence="6">Putative transcription activator involved in regulating light control of development.</text>
</comment>
<dbReference type="PROSITE" id="PS50966">
    <property type="entry name" value="ZF_SWIM"/>
    <property type="match status" value="1"/>
</dbReference>
<dbReference type="PANTHER" id="PTHR31669:SF251">
    <property type="entry name" value="PROTEIN FAR1-RELATED SEQUENCE"/>
    <property type="match status" value="1"/>
</dbReference>
<dbReference type="Pfam" id="PF03101">
    <property type="entry name" value="FAR1"/>
    <property type="match status" value="1"/>
</dbReference>
<evidence type="ECO:0000313" key="9">
    <source>
        <dbReference type="Proteomes" id="UP000515123"/>
    </source>
</evidence>
<dbReference type="Proteomes" id="UP000515123">
    <property type="component" value="Linkage group 9"/>
</dbReference>
<evidence type="ECO:0000256" key="3">
    <source>
        <dbReference type="ARBA" id="ARBA00022771"/>
    </source>
</evidence>
<dbReference type="PANTHER" id="PTHR31669">
    <property type="entry name" value="PROTEIN FAR1-RELATED SEQUENCE 10-RELATED"/>
    <property type="match status" value="1"/>
</dbReference>
<keyword evidence="9" id="KW-1185">Reference proteome</keyword>
<dbReference type="InterPro" id="IPR004330">
    <property type="entry name" value="FAR1_DNA_bnd_dom"/>
</dbReference>
<evidence type="ECO:0000256" key="4">
    <source>
        <dbReference type="ARBA" id="ARBA00022833"/>
    </source>
</evidence>
<feature type="region of interest" description="Disordered" evidence="7">
    <location>
        <begin position="1"/>
        <end position="54"/>
    </location>
</feature>
<keyword evidence="6" id="KW-0539">Nucleus</keyword>
<feature type="region of interest" description="Disordered" evidence="7">
    <location>
        <begin position="275"/>
        <end position="307"/>
    </location>
</feature>
<dbReference type="InterPro" id="IPR018289">
    <property type="entry name" value="MULE_transposase_dom"/>
</dbReference>
<dbReference type="GO" id="GO:0005634">
    <property type="term" value="C:nucleus"/>
    <property type="evidence" value="ECO:0007669"/>
    <property type="project" value="UniProtKB-SubCell"/>
</dbReference>
<evidence type="ECO:0000256" key="7">
    <source>
        <dbReference type="SAM" id="MobiDB-lite"/>
    </source>
</evidence>
<reference evidence="10" key="2">
    <citation type="submission" date="2025-08" db="UniProtKB">
        <authorList>
            <consortium name="RefSeq"/>
        </authorList>
    </citation>
    <scope>IDENTIFICATION</scope>
    <source>
        <tissue evidence="10">Leaf</tissue>
    </source>
</reference>
<keyword evidence="2 6" id="KW-0479">Metal-binding</keyword>
<dbReference type="RefSeq" id="XP_020095570.1">
    <property type="nucleotide sequence ID" value="XM_020239981.1"/>
</dbReference>
<accession>A0A6P5FR80</accession>
<evidence type="ECO:0000259" key="8">
    <source>
        <dbReference type="PROSITE" id="PS50966"/>
    </source>
</evidence>
<dbReference type="Pfam" id="PF04434">
    <property type="entry name" value="SWIM"/>
    <property type="match status" value="1"/>
</dbReference>
<evidence type="ECO:0000313" key="10">
    <source>
        <dbReference type="RefSeq" id="XP_020095570.1"/>
    </source>
</evidence>
<feature type="domain" description="SWIM-type" evidence="8">
    <location>
        <begin position="742"/>
        <end position="778"/>
    </location>
</feature>
<dbReference type="InterPro" id="IPR031052">
    <property type="entry name" value="FHY3/FAR1"/>
</dbReference>
<dbReference type="GO" id="GO:0008270">
    <property type="term" value="F:zinc ion binding"/>
    <property type="evidence" value="ECO:0007669"/>
    <property type="project" value="UniProtKB-UniRule"/>
</dbReference>
<organism evidence="9 10">
    <name type="scientific">Ananas comosus</name>
    <name type="common">Pineapple</name>
    <name type="synonym">Ananas ananas</name>
    <dbReference type="NCBI Taxonomy" id="4615"/>
    <lineage>
        <taxon>Eukaryota</taxon>
        <taxon>Viridiplantae</taxon>
        <taxon>Streptophyta</taxon>
        <taxon>Embryophyta</taxon>
        <taxon>Tracheophyta</taxon>
        <taxon>Spermatophyta</taxon>
        <taxon>Magnoliopsida</taxon>
        <taxon>Liliopsida</taxon>
        <taxon>Poales</taxon>
        <taxon>Bromeliaceae</taxon>
        <taxon>Bromelioideae</taxon>
        <taxon>Ananas</taxon>
    </lineage>
</organism>
<proteinExistence type="inferred from homology"/>
<feature type="compositionally biased region" description="Basic and acidic residues" evidence="7">
    <location>
        <begin position="1"/>
        <end position="16"/>
    </location>
</feature>
<protein>
    <recommendedName>
        <fullName evidence="6">Protein FAR1-RELATED SEQUENCE</fullName>
    </recommendedName>
</protein>
<comment type="similarity">
    <text evidence="1 6">Belongs to the FHY3/FAR1 family.</text>
</comment>
<dbReference type="AlphaFoldDB" id="A0A6P5FR80"/>
<reference evidence="9" key="1">
    <citation type="journal article" date="2015" name="Nat. Genet.">
        <title>The pineapple genome and the evolution of CAM photosynthesis.</title>
        <authorList>
            <person name="Ming R."/>
            <person name="VanBuren R."/>
            <person name="Wai C.M."/>
            <person name="Tang H."/>
            <person name="Schatz M.C."/>
            <person name="Bowers J.E."/>
            <person name="Lyons E."/>
            <person name="Wang M.L."/>
            <person name="Chen J."/>
            <person name="Biggers E."/>
            <person name="Zhang J."/>
            <person name="Huang L."/>
            <person name="Zhang L."/>
            <person name="Miao W."/>
            <person name="Zhang J."/>
            <person name="Ye Z."/>
            <person name="Miao C."/>
            <person name="Lin Z."/>
            <person name="Wang H."/>
            <person name="Zhou H."/>
            <person name="Yim W.C."/>
            <person name="Priest H.D."/>
            <person name="Zheng C."/>
            <person name="Woodhouse M."/>
            <person name="Edger P.P."/>
            <person name="Guyot R."/>
            <person name="Guo H.B."/>
            <person name="Guo H."/>
            <person name="Zheng G."/>
            <person name="Singh R."/>
            <person name="Sharma A."/>
            <person name="Min X."/>
            <person name="Zheng Y."/>
            <person name="Lee H."/>
            <person name="Gurtowski J."/>
            <person name="Sedlazeck F.J."/>
            <person name="Harkess A."/>
            <person name="McKain M.R."/>
            <person name="Liao Z."/>
            <person name="Fang J."/>
            <person name="Liu J."/>
            <person name="Zhang X."/>
            <person name="Zhang Q."/>
            <person name="Hu W."/>
            <person name="Qin Y."/>
            <person name="Wang K."/>
            <person name="Chen L.Y."/>
            <person name="Shirley N."/>
            <person name="Lin Y.R."/>
            <person name="Liu L.Y."/>
            <person name="Hernandez A.G."/>
            <person name="Wright C.L."/>
            <person name="Bulone V."/>
            <person name="Tuskan G.A."/>
            <person name="Heath K."/>
            <person name="Zee F."/>
            <person name="Moore P.H."/>
            <person name="Sunkar R."/>
            <person name="Leebens-Mack J.H."/>
            <person name="Mockler T."/>
            <person name="Bennetzen J.L."/>
            <person name="Freeling M."/>
            <person name="Sankoff D."/>
            <person name="Paterson A.H."/>
            <person name="Zhu X."/>
            <person name="Yang X."/>
            <person name="Smith J.A."/>
            <person name="Cushman J.C."/>
            <person name="Paull R.E."/>
            <person name="Yu Q."/>
        </authorList>
    </citation>
    <scope>NUCLEOTIDE SEQUENCE [LARGE SCALE GENOMIC DNA]</scope>
    <source>
        <strain evidence="9">cv. F153</strain>
    </source>
</reference>
<dbReference type="SMART" id="SM00575">
    <property type="entry name" value="ZnF_PMZ"/>
    <property type="match status" value="1"/>
</dbReference>
<name>A0A6P5FR80_ANACO</name>
<dbReference type="OrthoDB" id="675990at2759"/>
<dbReference type="GO" id="GO:0006355">
    <property type="term" value="P:regulation of DNA-templated transcription"/>
    <property type="evidence" value="ECO:0007669"/>
    <property type="project" value="UniProtKB-UniRule"/>
</dbReference>
<evidence type="ECO:0000256" key="2">
    <source>
        <dbReference type="ARBA" id="ARBA00022723"/>
    </source>
</evidence>
<evidence type="ECO:0000256" key="1">
    <source>
        <dbReference type="ARBA" id="ARBA00005889"/>
    </source>
</evidence>
<dbReference type="InterPro" id="IPR006564">
    <property type="entry name" value="Znf_PMZ"/>
</dbReference>
<dbReference type="GeneID" id="109715140"/>
<evidence type="ECO:0000256" key="5">
    <source>
        <dbReference type="PROSITE-ProRule" id="PRU00325"/>
    </source>
</evidence>
<evidence type="ECO:0000256" key="6">
    <source>
        <dbReference type="RuleBase" id="RU367018"/>
    </source>
</evidence>
<dbReference type="InterPro" id="IPR007527">
    <property type="entry name" value="Znf_SWIM"/>
</dbReference>
<dbReference type="Pfam" id="PF10551">
    <property type="entry name" value="MULE"/>
    <property type="match status" value="1"/>
</dbReference>
<gene>
    <name evidence="10" type="primary">LOC109715140</name>
</gene>
<comment type="subcellular location">
    <subcellularLocation>
        <location evidence="6">Nucleus</location>
    </subcellularLocation>
</comment>